<protein>
    <submittedName>
        <fullName evidence="1">Uncharacterized protein</fullName>
    </submittedName>
</protein>
<evidence type="ECO:0000313" key="1">
    <source>
        <dbReference type="EMBL" id="CDW28384.1"/>
    </source>
</evidence>
<accession>A0A0K2TQT3</accession>
<name>A0A0K2TQT3_LEPSM</name>
<reference evidence="1" key="1">
    <citation type="submission" date="2014-05" db="EMBL/GenBank/DDBJ databases">
        <authorList>
            <person name="Chronopoulou M."/>
        </authorList>
    </citation>
    <scope>NUCLEOTIDE SEQUENCE</scope>
    <source>
        <tissue evidence="1">Whole organism</tissue>
    </source>
</reference>
<dbReference type="AlphaFoldDB" id="A0A0K2TQT3"/>
<organism evidence="1">
    <name type="scientific">Lepeophtheirus salmonis</name>
    <name type="common">Salmon louse</name>
    <name type="synonym">Caligus salmonis</name>
    <dbReference type="NCBI Taxonomy" id="72036"/>
    <lineage>
        <taxon>Eukaryota</taxon>
        <taxon>Metazoa</taxon>
        <taxon>Ecdysozoa</taxon>
        <taxon>Arthropoda</taxon>
        <taxon>Crustacea</taxon>
        <taxon>Multicrustacea</taxon>
        <taxon>Hexanauplia</taxon>
        <taxon>Copepoda</taxon>
        <taxon>Siphonostomatoida</taxon>
        <taxon>Caligidae</taxon>
        <taxon>Lepeophtheirus</taxon>
    </lineage>
</organism>
<proteinExistence type="predicted"/>
<dbReference type="EMBL" id="HACA01011023">
    <property type="protein sequence ID" value="CDW28384.1"/>
    <property type="molecule type" value="Transcribed_RNA"/>
</dbReference>
<sequence length="45" mass="5195">MFLNHSIVLSSENNINCTRSYCLAMKLLTMILLHEDITHNVFVSQ</sequence>